<dbReference type="Proteomes" id="UP000236655">
    <property type="component" value="Chromosome"/>
</dbReference>
<dbReference type="EMBL" id="CP024847">
    <property type="protein sequence ID" value="AUR51982.1"/>
    <property type="molecule type" value="Genomic_DNA"/>
</dbReference>
<accession>A0A2I7N6B8</accession>
<keyword evidence="2" id="KW-1185">Reference proteome</keyword>
<evidence type="ECO:0000313" key="2">
    <source>
        <dbReference type="Proteomes" id="UP000236655"/>
    </source>
</evidence>
<reference evidence="2" key="1">
    <citation type="submission" date="2017-11" db="EMBL/GenBank/DDBJ databases">
        <authorList>
            <person name="Chan K.G."/>
            <person name="Lee L.S."/>
        </authorList>
    </citation>
    <scope>NUCLEOTIDE SEQUENCE [LARGE SCALE GENOMIC DNA]</scope>
    <source>
        <strain evidence="2">DSM 100970</strain>
    </source>
</reference>
<gene>
    <name evidence="1" type="ORF">CUN60_06610</name>
</gene>
<organism evidence="1 2">
    <name type="scientific">Aquella oligotrophica</name>
    <dbReference type="NCBI Taxonomy" id="2067065"/>
    <lineage>
        <taxon>Bacteria</taxon>
        <taxon>Pseudomonadati</taxon>
        <taxon>Pseudomonadota</taxon>
        <taxon>Betaproteobacteria</taxon>
        <taxon>Neisseriales</taxon>
        <taxon>Neisseriaceae</taxon>
        <taxon>Aquella</taxon>
    </lineage>
</organism>
<sequence length="870" mass="98578">MKKTVSLLLASIYLAGCNSGTTPQEHTNSGFTNPTTPLQKALNKSLFGNETNISLNLYNSIYLTPTNSYNYTLEDLNGTIVNSGQFTCKDTANCLISIPVTSNQTYSLSILDKENSFIGAVSFTTVPGNTYMELNIDDISTGNYLSQIMMNKLQNPFTIANVEANLFRAVINYKPNLTVNEIVYAYFIYLTKTKGLTTLAAINQIATEYQNCEAGECKLENDFIKDDSSINKVLKTISETITNYAQNKNDAQLYAAYQWFKQSPIPTVVTNGINIANQFFPGASDAKLQTRSGAIFQALDSIITPSLSGSKEAYDKAQLFDKNLGTFYTKSPDYLQMINEVTGNILSYQVLNDFNKAYSRIYQDYNLANGHLVILNDETKRYEYLPISDYINHYKKRGINYDSDLFSWIIKNRDSDIGIWDRSSVIERADSIDRITAKNNIDTVALSYKKIFFKDGNPSPVDGVDTISPRKLYNQALLMDLQKSINTLQYSMYLDNLALLVRDGIVREDPIAAANFNRMEIIAQIKGSIDLTKGDYAIHQMQLKNYYMNLLNNIQQAYKQQILPEKQYVPENVLQTLELDGNCNINYSDGLNVLKAKCPLYYGENNLSKVKYIDTTLDRSKLKCLTTNADGSGGLMAIADVRNMSGRLQCLTNNYVNFDLVTNIGIPAKGYEQSKGNSLFTGKPNYIIRYSKAEGARDFLTDYFLKNKVFFYLNDFDLYYQKGRINYMYIPLPYLVNRNGQDSYHIESGNSMINRPDISVPPSTKDDMLTVKDKYNNTVFSYFKKNSPAEMKWISQVTWGGSTYMHFNTGIFSLYSNQIATKYNNGFYLTTTNGDSTIKVKIDYETIYTEYPEKTGDVYTIFMPMMELVN</sequence>
<dbReference type="RefSeq" id="WP_102951278.1">
    <property type="nucleotide sequence ID" value="NZ_CP024847.1"/>
</dbReference>
<dbReference type="KEGG" id="nba:CUN60_06610"/>
<protein>
    <submittedName>
        <fullName evidence="1">Uncharacterized protein</fullName>
    </submittedName>
</protein>
<name>A0A2I7N6B8_9NEIS</name>
<evidence type="ECO:0000313" key="1">
    <source>
        <dbReference type="EMBL" id="AUR51982.1"/>
    </source>
</evidence>
<proteinExistence type="predicted"/>
<dbReference type="AlphaFoldDB" id="A0A2I7N6B8"/>